<evidence type="ECO:0000256" key="3">
    <source>
        <dbReference type="SAM" id="SignalP"/>
    </source>
</evidence>
<comment type="similarity">
    <text evidence="1">Belongs to the sulfatase-modifying factor family.</text>
</comment>
<dbReference type="Gene3D" id="3.90.1580.10">
    <property type="entry name" value="paralog of FGE (formylglycine-generating enzyme)"/>
    <property type="match status" value="1"/>
</dbReference>
<dbReference type="InterPro" id="IPR016187">
    <property type="entry name" value="CTDL_fold"/>
</dbReference>
<evidence type="ECO:0000256" key="1">
    <source>
        <dbReference type="ARBA" id="ARBA00005310"/>
    </source>
</evidence>
<dbReference type="InterPro" id="IPR042095">
    <property type="entry name" value="SUMF_sf"/>
</dbReference>
<dbReference type="AlphaFoldDB" id="A0AAN8PJN1"/>
<gene>
    <name evidence="5" type="ORF">SNE40_015677</name>
</gene>
<dbReference type="EMBL" id="JAZGQO010000010">
    <property type="protein sequence ID" value="KAK6177614.1"/>
    <property type="molecule type" value="Genomic_DNA"/>
</dbReference>
<comment type="caution">
    <text evidence="5">The sequence shown here is derived from an EMBL/GenBank/DDBJ whole genome shotgun (WGS) entry which is preliminary data.</text>
</comment>
<accession>A0AAN8PJN1</accession>
<keyword evidence="6" id="KW-1185">Reference proteome</keyword>
<feature type="chain" id="PRO_5042821797" description="Sulfatase-modifying factor enzyme-like domain-containing protein" evidence="3">
    <location>
        <begin position="28"/>
        <end position="383"/>
    </location>
</feature>
<feature type="region of interest" description="Disordered" evidence="2">
    <location>
        <begin position="324"/>
        <end position="383"/>
    </location>
</feature>
<evidence type="ECO:0000256" key="2">
    <source>
        <dbReference type="SAM" id="MobiDB-lite"/>
    </source>
</evidence>
<dbReference type="GO" id="GO:0005783">
    <property type="term" value="C:endoplasmic reticulum"/>
    <property type="evidence" value="ECO:0007669"/>
    <property type="project" value="TreeGrafter"/>
</dbReference>
<feature type="domain" description="Sulfatase-modifying factor enzyme-like" evidence="4">
    <location>
        <begin position="55"/>
        <end position="319"/>
    </location>
</feature>
<dbReference type="PANTHER" id="PTHR23150:SF33">
    <property type="entry name" value="INACTIVE C-ALPHA-FORMYLGLYCINE-GENERATING ENZYME 2"/>
    <property type="match status" value="1"/>
</dbReference>
<dbReference type="InterPro" id="IPR051043">
    <property type="entry name" value="Sulfatase_Mod_Factor_Kinase"/>
</dbReference>
<reference evidence="5 6" key="1">
    <citation type="submission" date="2024-01" db="EMBL/GenBank/DDBJ databases">
        <title>The genome of the rayed Mediterranean limpet Patella caerulea (Linnaeus, 1758).</title>
        <authorList>
            <person name="Anh-Thu Weber A."/>
            <person name="Halstead-Nussloch G."/>
        </authorList>
    </citation>
    <scope>NUCLEOTIDE SEQUENCE [LARGE SCALE GENOMIC DNA]</scope>
    <source>
        <strain evidence="5">AATW-2023a</strain>
        <tissue evidence="5">Whole specimen</tissue>
    </source>
</reference>
<organism evidence="5 6">
    <name type="scientific">Patella caerulea</name>
    <name type="common">Rayed Mediterranean limpet</name>
    <dbReference type="NCBI Taxonomy" id="87958"/>
    <lineage>
        <taxon>Eukaryota</taxon>
        <taxon>Metazoa</taxon>
        <taxon>Spiralia</taxon>
        <taxon>Lophotrochozoa</taxon>
        <taxon>Mollusca</taxon>
        <taxon>Gastropoda</taxon>
        <taxon>Patellogastropoda</taxon>
        <taxon>Patelloidea</taxon>
        <taxon>Patellidae</taxon>
        <taxon>Patella</taxon>
    </lineage>
</organism>
<sequence>MATTIKTFTKWICAGFVLIVYLNFVETQRKTGNEDYDVDVHGIMQEYRKYKSMRVMVGREFYMGINDPKSETGEHPLRKVRVRSFYMDVYPVTNAEYWEFRRLKWRYKSTAEEKGWSWVLKTFVPENIKESSASPGASGWVAVKNARWDQPFGPGSDLHGKWNHPVVHVSYEDARVYCAYRGHRLPSEIEWERAARGQEIATQYPWGERWEKFRMNDWQGNFPDTNDKLDGYDSTSPVDAFPAQNGNMMYDFVGNVWEWTSARHYERLVAEDVQPLAFVLKGGSYIDSRDGKFNYMIRTSQRKGEEPDHTAGNIGFRCAMNAHHHDPKDIRPKVKPTTPGPLKPRIYQIPKATTTEEPPQVIKHKDYGPPALGVNPQRKHHEL</sequence>
<dbReference type="Pfam" id="PF03781">
    <property type="entry name" value="FGE-sulfatase"/>
    <property type="match status" value="1"/>
</dbReference>
<evidence type="ECO:0000313" key="6">
    <source>
        <dbReference type="Proteomes" id="UP001347796"/>
    </source>
</evidence>
<keyword evidence="3" id="KW-0732">Signal</keyword>
<evidence type="ECO:0000259" key="4">
    <source>
        <dbReference type="Pfam" id="PF03781"/>
    </source>
</evidence>
<dbReference type="Proteomes" id="UP001347796">
    <property type="component" value="Unassembled WGS sequence"/>
</dbReference>
<protein>
    <recommendedName>
        <fullName evidence="4">Sulfatase-modifying factor enzyme-like domain-containing protein</fullName>
    </recommendedName>
</protein>
<dbReference type="SUPFAM" id="SSF56436">
    <property type="entry name" value="C-type lectin-like"/>
    <property type="match status" value="1"/>
</dbReference>
<feature type="signal peptide" evidence="3">
    <location>
        <begin position="1"/>
        <end position="27"/>
    </location>
</feature>
<name>A0AAN8PJN1_PATCE</name>
<proteinExistence type="inferred from homology"/>
<dbReference type="InterPro" id="IPR005532">
    <property type="entry name" value="SUMF_dom"/>
</dbReference>
<dbReference type="PANTHER" id="PTHR23150">
    <property type="entry name" value="SULFATASE MODIFYING FACTOR 1, 2"/>
    <property type="match status" value="1"/>
</dbReference>
<evidence type="ECO:0000313" key="5">
    <source>
        <dbReference type="EMBL" id="KAK6177614.1"/>
    </source>
</evidence>